<dbReference type="Pfam" id="PF00248">
    <property type="entry name" value="Aldo_ket_red"/>
    <property type="match status" value="1"/>
</dbReference>
<dbReference type="EC" id="1.1.1.307" evidence="3"/>
<gene>
    <name evidence="14" type="ORF">PV05_10943</name>
</gene>
<sequence>MSSRAAQILHHLTSQPQSHPANTTTMSVENVTLASGHKMPLVGFGLWKVPADKAADIVYNAIKQGYRLFDGAYDYQNEKEAGQGIKRAIDEGLVKREDIFVTTKLWNNYHKREHALQMAKAQNEAWGLGYIDLYLIHFPIALPYIEPEKLRYPGWWMDAEQKTIETAKVPIHETWQALEEVVDSGIAKSIGISNAQAQTIYDIMTYARHPISALQIEHHPYLVQPSLIDLAQENKIVVTAYSSFGPQSFLELPPAFRARPQQVPLLFEVEPVKKAAQRTGKTPAQVLLRWSTQRHIAVIPKSNNVDRLQQNLEVTNFDLTDEEIKAISALDKGLRFNDPGFYLHKPLRIFA</sequence>
<dbReference type="Proteomes" id="UP000054342">
    <property type="component" value="Unassembled WGS sequence"/>
</dbReference>
<feature type="domain" description="NADP-dependent oxidoreductase" evidence="13">
    <location>
        <begin position="43"/>
        <end position="331"/>
    </location>
</feature>
<evidence type="ECO:0000256" key="10">
    <source>
        <dbReference type="PIRSR" id="PIRSR000097-1"/>
    </source>
</evidence>
<keyword evidence="4" id="KW-0859">Xylose metabolism</keyword>
<feature type="active site" description="Proton donor" evidence="10">
    <location>
        <position position="75"/>
    </location>
</feature>
<evidence type="ECO:0000313" key="14">
    <source>
        <dbReference type="EMBL" id="KIW49248.1"/>
    </source>
</evidence>
<dbReference type="PROSITE" id="PS00063">
    <property type="entry name" value="ALDOKETO_REDUCTASE_3"/>
    <property type="match status" value="1"/>
</dbReference>
<evidence type="ECO:0000256" key="2">
    <source>
        <dbReference type="ARBA" id="ARBA00007905"/>
    </source>
</evidence>
<evidence type="ECO:0000256" key="6">
    <source>
        <dbReference type="ARBA" id="ARBA00023027"/>
    </source>
</evidence>
<dbReference type="InterPro" id="IPR018170">
    <property type="entry name" value="Aldo/ket_reductase_CS"/>
</dbReference>
<evidence type="ECO:0000256" key="9">
    <source>
        <dbReference type="ARBA" id="ARBA00049485"/>
    </source>
</evidence>
<keyword evidence="6" id="KW-0520">NAD</keyword>
<keyword evidence="5" id="KW-0560">Oxidoreductase</keyword>
<name>A0A0D2E1B4_9EURO</name>
<keyword evidence="15" id="KW-1185">Reference proteome</keyword>
<dbReference type="Gene3D" id="3.20.20.100">
    <property type="entry name" value="NADP-dependent oxidoreductase domain"/>
    <property type="match status" value="1"/>
</dbReference>
<comment type="catalytic activity">
    <reaction evidence="8">
        <text>xylitol + NADP(+) = D-xylose + NADPH + H(+)</text>
        <dbReference type="Rhea" id="RHEA:27445"/>
        <dbReference type="ChEBI" id="CHEBI:15378"/>
        <dbReference type="ChEBI" id="CHEBI:17151"/>
        <dbReference type="ChEBI" id="CHEBI:53455"/>
        <dbReference type="ChEBI" id="CHEBI:57783"/>
        <dbReference type="ChEBI" id="CHEBI:58349"/>
        <dbReference type="EC" id="1.1.1.307"/>
    </reaction>
</comment>
<dbReference type="PRINTS" id="PR00069">
    <property type="entry name" value="ALDKETRDTASE"/>
</dbReference>
<comment type="catalytic activity">
    <reaction evidence="9">
        <text>xylitol + NAD(+) = D-xylose + NADH + H(+)</text>
        <dbReference type="Rhea" id="RHEA:27441"/>
        <dbReference type="ChEBI" id="CHEBI:15378"/>
        <dbReference type="ChEBI" id="CHEBI:17151"/>
        <dbReference type="ChEBI" id="CHEBI:53455"/>
        <dbReference type="ChEBI" id="CHEBI:57540"/>
        <dbReference type="ChEBI" id="CHEBI:57945"/>
        <dbReference type="EC" id="1.1.1.307"/>
    </reaction>
</comment>
<dbReference type="GO" id="GO:0016491">
    <property type="term" value="F:oxidoreductase activity"/>
    <property type="evidence" value="ECO:0007669"/>
    <property type="project" value="UniProtKB-KW"/>
</dbReference>
<dbReference type="SUPFAM" id="SSF51430">
    <property type="entry name" value="NAD(P)-linked oxidoreductase"/>
    <property type="match status" value="1"/>
</dbReference>
<evidence type="ECO:0000259" key="13">
    <source>
        <dbReference type="Pfam" id="PF00248"/>
    </source>
</evidence>
<evidence type="ECO:0000313" key="15">
    <source>
        <dbReference type="Proteomes" id="UP000054342"/>
    </source>
</evidence>
<dbReference type="PIRSF" id="PIRSF000097">
    <property type="entry name" value="AKR"/>
    <property type="match status" value="1"/>
</dbReference>
<evidence type="ECO:0000256" key="11">
    <source>
        <dbReference type="PIRSR" id="PIRSR000097-2"/>
    </source>
</evidence>
<dbReference type="EMBL" id="KN847323">
    <property type="protein sequence ID" value="KIW49248.1"/>
    <property type="molecule type" value="Genomic_DNA"/>
</dbReference>
<evidence type="ECO:0000256" key="4">
    <source>
        <dbReference type="ARBA" id="ARBA00022629"/>
    </source>
</evidence>
<comment type="similarity">
    <text evidence="2">Belongs to the aldo/keto reductase family.</text>
</comment>
<accession>A0A0D2E1B4</accession>
<evidence type="ECO:0000256" key="8">
    <source>
        <dbReference type="ARBA" id="ARBA00047534"/>
    </source>
</evidence>
<evidence type="ECO:0000256" key="5">
    <source>
        <dbReference type="ARBA" id="ARBA00023002"/>
    </source>
</evidence>
<dbReference type="InterPro" id="IPR036812">
    <property type="entry name" value="NAD(P)_OxRdtase_dom_sf"/>
</dbReference>
<proteinExistence type="inferred from homology"/>
<evidence type="ECO:0000256" key="7">
    <source>
        <dbReference type="ARBA" id="ARBA00025065"/>
    </source>
</evidence>
<dbReference type="STRING" id="348802.A0A0D2E1B4"/>
<dbReference type="GeneID" id="25332851"/>
<comment type="pathway">
    <text evidence="1">Carbohydrate metabolism; D-xylose degradation.</text>
</comment>
<keyword evidence="4" id="KW-0119">Carbohydrate metabolism</keyword>
<dbReference type="PANTHER" id="PTHR11732">
    <property type="entry name" value="ALDO/KETO REDUCTASE"/>
    <property type="match status" value="1"/>
</dbReference>
<dbReference type="InterPro" id="IPR020471">
    <property type="entry name" value="AKR"/>
</dbReference>
<evidence type="ECO:0000256" key="3">
    <source>
        <dbReference type="ARBA" id="ARBA00012845"/>
    </source>
</evidence>
<evidence type="ECO:0000256" key="1">
    <source>
        <dbReference type="ARBA" id="ARBA00004722"/>
    </source>
</evidence>
<protein>
    <recommendedName>
        <fullName evidence="3">D-xylose reductase [NAD(P)H]</fullName>
        <ecNumber evidence="3">1.1.1.307</ecNumber>
    </recommendedName>
</protein>
<evidence type="ECO:0000256" key="12">
    <source>
        <dbReference type="PIRSR" id="PIRSR000097-3"/>
    </source>
</evidence>
<dbReference type="HOGENOM" id="CLU_023205_0_0_1"/>
<dbReference type="InterPro" id="IPR023210">
    <property type="entry name" value="NADP_OxRdtase_dom"/>
</dbReference>
<dbReference type="OrthoDB" id="416253at2759"/>
<dbReference type="RefSeq" id="XP_013309832.1">
    <property type="nucleotide sequence ID" value="XM_013454378.1"/>
</dbReference>
<dbReference type="FunFam" id="3.20.20.100:FF:000007">
    <property type="entry name" value="NAD(P)H-dependent D-xylose reductase xyl1"/>
    <property type="match status" value="1"/>
</dbReference>
<comment type="function">
    <text evidence="7">Catalyzes the initial reaction in the xylose utilization pathway by reducing D-xylose into xylitol. Xylose is a major component of hemicelluloses such as xylan. Most fungi utilize D-xylose via three enzymatic reactions, xylose reductase (XR), xylitol dehydrogenase (XDH), and xylulokinase, to form xylulose 5-phosphate, which enters pentose phosphate pathway.</text>
</comment>
<dbReference type="PROSITE" id="PS00798">
    <property type="entry name" value="ALDOKETO_REDUCTASE_1"/>
    <property type="match status" value="1"/>
</dbReference>
<dbReference type="GO" id="GO:0042732">
    <property type="term" value="P:D-xylose metabolic process"/>
    <property type="evidence" value="ECO:0007669"/>
    <property type="project" value="UniProtKB-KW"/>
</dbReference>
<reference evidence="14 15" key="1">
    <citation type="submission" date="2015-01" db="EMBL/GenBank/DDBJ databases">
        <title>The Genome Sequence of Exophiala xenobiotica CBS118157.</title>
        <authorList>
            <consortium name="The Broad Institute Genomics Platform"/>
            <person name="Cuomo C."/>
            <person name="de Hoog S."/>
            <person name="Gorbushina A."/>
            <person name="Stielow B."/>
            <person name="Teixiera M."/>
            <person name="Abouelleil A."/>
            <person name="Chapman S.B."/>
            <person name="Priest M."/>
            <person name="Young S.K."/>
            <person name="Wortman J."/>
            <person name="Nusbaum C."/>
            <person name="Birren B."/>
        </authorList>
    </citation>
    <scope>NUCLEOTIDE SEQUENCE [LARGE SCALE GENOMIC DNA]</scope>
    <source>
        <strain evidence="14 15">CBS 118157</strain>
    </source>
</reference>
<dbReference type="AlphaFoldDB" id="A0A0D2E1B4"/>
<feature type="binding site" evidence="11">
    <location>
        <position position="137"/>
    </location>
    <ligand>
        <name>substrate</name>
    </ligand>
</feature>
<feature type="site" description="Lowers pKa of active site Tyr" evidence="12">
    <location>
        <position position="104"/>
    </location>
</feature>
<organism evidence="14 15">
    <name type="scientific">Exophiala xenobiotica</name>
    <dbReference type="NCBI Taxonomy" id="348802"/>
    <lineage>
        <taxon>Eukaryota</taxon>
        <taxon>Fungi</taxon>
        <taxon>Dikarya</taxon>
        <taxon>Ascomycota</taxon>
        <taxon>Pezizomycotina</taxon>
        <taxon>Eurotiomycetes</taxon>
        <taxon>Chaetothyriomycetidae</taxon>
        <taxon>Chaetothyriales</taxon>
        <taxon>Herpotrichiellaceae</taxon>
        <taxon>Exophiala</taxon>
    </lineage>
</organism>